<reference evidence="3 4" key="1">
    <citation type="submission" date="2016-10" db="EMBL/GenBank/DDBJ databases">
        <authorList>
            <person name="de Groot N.N."/>
        </authorList>
    </citation>
    <scope>NUCLEOTIDE SEQUENCE [LARGE SCALE GENOMIC DNA]</scope>
    <source>
        <strain evidence="3 4">YAD2003</strain>
    </source>
</reference>
<dbReference type="EC" id="3.1.-.-" evidence="2"/>
<dbReference type="GO" id="GO:0043571">
    <property type="term" value="P:maintenance of CRISPR repeat elements"/>
    <property type="evidence" value="ECO:0007669"/>
    <property type="project" value="UniProtKB-UniRule"/>
</dbReference>
<keyword evidence="2" id="KW-0540">Nuclease</keyword>
<dbReference type="Pfam" id="PF09704">
    <property type="entry name" value="Cas_Cas5d"/>
    <property type="match status" value="1"/>
</dbReference>
<dbReference type="RefSeq" id="WP_074714068.1">
    <property type="nucleotide sequence ID" value="NZ_FNWV01000001.1"/>
</dbReference>
<evidence type="ECO:0000313" key="4">
    <source>
        <dbReference type="Proteomes" id="UP000183190"/>
    </source>
</evidence>
<accession>A0A1H6HQZ7</accession>
<keyword evidence="1 2" id="KW-0051">Antiviral defense</keyword>
<keyword evidence="2" id="KW-0694">RNA-binding</keyword>
<dbReference type="InterPro" id="IPR021124">
    <property type="entry name" value="CRISPR-assoc_prot_Cas5"/>
</dbReference>
<gene>
    <name evidence="3" type="ORF">SAMN02910265_00226</name>
</gene>
<dbReference type="NCBIfam" id="TIGR02593">
    <property type="entry name" value="CRISPR_cas5"/>
    <property type="match status" value="1"/>
</dbReference>
<dbReference type="PIRSF" id="PIRSF029950">
    <property type="entry name" value="Cas_CT1134"/>
    <property type="match status" value="1"/>
</dbReference>
<proteinExistence type="inferred from homology"/>
<sequence>MGYGFKIIVEGDYALFTRPEFKVERVSYDVPTISAIEGLIKSVYWKPAIRIIVDKIIVFNPIRFINIRRNEIKCKIPLSSVKSQMKGKGSAEIYASEQRSQRAGMLLRDVKYGIEFHFELTGNRSEHEDECEEKHYNIMLRRLRNGQFFRQPCLGCREFSVKRMELVDDFDMSLIDSELEGDIDLGFMLYGLKFDDGGKPVNDDWENPRFSDIASPLYYRPHMINGVIDVDKYREGIVC</sequence>
<keyword evidence="2" id="KW-0255">Endonuclease</keyword>
<dbReference type="InterPro" id="IPR010155">
    <property type="entry name" value="CRISPR-assoc_prot_Cas5d"/>
</dbReference>
<dbReference type="OrthoDB" id="5621871at2"/>
<dbReference type="Gene3D" id="3.30.70.2660">
    <property type="match status" value="1"/>
</dbReference>
<name>A0A1H6HQZ7_RUMFL</name>
<dbReference type="NCBIfam" id="TIGR01876">
    <property type="entry name" value="cas_Cas5d"/>
    <property type="match status" value="1"/>
</dbReference>
<dbReference type="InterPro" id="IPR013422">
    <property type="entry name" value="CRISPR-assoc_prot_Cas5_N"/>
</dbReference>
<evidence type="ECO:0000313" key="3">
    <source>
        <dbReference type="EMBL" id="SEH38348.1"/>
    </source>
</evidence>
<dbReference type="GO" id="GO:0003723">
    <property type="term" value="F:RNA binding"/>
    <property type="evidence" value="ECO:0007669"/>
    <property type="project" value="UniProtKB-UniRule"/>
</dbReference>
<dbReference type="AlphaFoldDB" id="A0A1H6HQZ7"/>
<comment type="similarity">
    <text evidence="2">Belongs to the CRISPR-associated protein Cas5 family. Subtype I-C/Dvulg subfamily.</text>
</comment>
<protein>
    <recommendedName>
        <fullName evidence="2">pre-crRNA processing endonuclease</fullName>
        <ecNumber evidence="2">3.1.-.-</ecNumber>
    </recommendedName>
</protein>
<evidence type="ECO:0000256" key="2">
    <source>
        <dbReference type="PIRNR" id="PIRNR029950"/>
    </source>
</evidence>
<keyword evidence="2" id="KW-0378">Hydrolase</keyword>
<evidence type="ECO:0000256" key="1">
    <source>
        <dbReference type="ARBA" id="ARBA00023118"/>
    </source>
</evidence>
<dbReference type="EMBL" id="FNWV01000001">
    <property type="protein sequence ID" value="SEH38348.1"/>
    <property type="molecule type" value="Genomic_DNA"/>
</dbReference>
<organism evidence="3 4">
    <name type="scientific">Ruminococcus flavefaciens</name>
    <dbReference type="NCBI Taxonomy" id="1265"/>
    <lineage>
        <taxon>Bacteria</taxon>
        <taxon>Bacillati</taxon>
        <taxon>Bacillota</taxon>
        <taxon>Clostridia</taxon>
        <taxon>Eubacteriales</taxon>
        <taxon>Oscillospiraceae</taxon>
        <taxon>Ruminococcus</taxon>
    </lineage>
</organism>
<dbReference type="GO" id="GO:0051607">
    <property type="term" value="P:defense response to virus"/>
    <property type="evidence" value="ECO:0007669"/>
    <property type="project" value="UniProtKB-UniRule"/>
</dbReference>
<dbReference type="Proteomes" id="UP000183190">
    <property type="component" value="Unassembled WGS sequence"/>
</dbReference>
<dbReference type="GO" id="GO:0016787">
    <property type="term" value="F:hydrolase activity"/>
    <property type="evidence" value="ECO:0007669"/>
    <property type="project" value="UniProtKB-KW"/>
</dbReference>
<comment type="function">
    <text evidence="2">CRISPR (clustered regularly interspaced short palindromic repeat) is an adaptive immune system that provides protection against mobile genetic elements (viruses, transposable elements and conjugative plasmids). CRISPR clusters contain spacers, sequences complementary to antecedent mobile elements, and target invading nucleic acids. CRISPR clusters are transcribed and processed into CRISPR RNA (crRNA).</text>
</comment>
<dbReference type="GO" id="GO:0004519">
    <property type="term" value="F:endonuclease activity"/>
    <property type="evidence" value="ECO:0007669"/>
    <property type="project" value="UniProtKB-UniRule"/>
</dbReference>